<keyword evidence="2 5" id="KW-0812">Transmembrane</keyword>
<feature type="transmembrane region" description="Helical" evidence="5">
    <location>
        <begin position="111"/>
        <end position="133"/>
    </location>
</feature>
<name>A0ABT4LWU1_9PROT</name>
<feature type="transmembrane region" description="Helical" evidence="5">
    <location>
        <begin position="32"/>
        <end position="48"/>
    </location>
</feature>
<proteinExistence type="predicted"/>
<evidence type="ECO:0000256" key="3">
    <source>
        <dbReference type="ARBA" id="ARBA00022989"/>
    </source>
</evidence>
<dbReference type="EMBL" id="JAPWGW010000004">
    <property type="protein sequence ID" value="MCZ4298842.1"/>
    <property type="molecule type" value="Genomic_DNA"/>
</dbReference>
<dbReference type="RefSeq" id="WP_269402907.1">
    <property type="nucleotide sequence ID" value="NZ_JAPWGW010000004.1"/>
</dbReference>
<dbReference type="InterPro" id="IPR052719">
    <property type="entry name" value="CvpA-like"/>
</dbReference>
<protein>
    <submittedName>
        <fullName evidence="6">CvpA family protein</fullName>
    </submittedName>
</protein>
<dbReference type="Proteomes" id="UP001083770">
    <property type="component" value="Unassembled WGS sequence"/>
</dbReference>
<comment type="subcellular location">
    <subcellularLocation>
        <location evidence="1">Membrane</location>
        <topology evidence="1">Multi-pass membrane protein</topology>
    </subcellularLocation>
</comment>
<evidence type="ECO:0000313" key="6">
    <source>
        <dbReference type="EMBL" id="MCZ4298842.1"/>
    </source>
</evidence>
<dbReference type="InterPro" id="IPR003825">
    <property type="entry name" value="Colicin-V_CvpA"/>
</dbReference>
<feature type="transmembrane region" description="Helical" evidence="5">
    <location>
        <begin position="6"/>
        <end position="25"/>
    </location>
</feature>
<organism evidence="6 7">
    <name type="scientific">Henriciella marina</name>
    <dbReference type="NCBI Taxonomy" id="453851"/>
    <lineage>
        <taxon>Bacteria</taxon>
        <taxon>Pseudomonadati</taxon>
        <taxon>Pseudomonadota</taxon>
        <taxon>Alphaproteobacteria</taxon>
        <taxon>Hyphomonadales</taxon>
        <taxon>Hyphomonadaceae</taxon>
        <taxon>Henriciella</taxon>
    </lineage>
</organism>
<keyword evidence="7" id="KW-1185">Reference proteome</keyword>
<accession>A0ABT4LWU1</accession>
<keyword evidence="4 5" id="KW-0472">Membrane</keyword>
<evidence type="ECO:0000313" key="7">
    <source>
        <dbReference type="Proteomes" id="UP001083770"/>
    </source>
</evidence>
<evidence type="ECO:0000256" key="4">
    <source>
        <dbReference type="ARBA" id="ARBA00023136"/>
    </source>
</evidence>
<reference evidence="6" key="1">
    <citation type="submission" date="2022-12" db="EMBL/GenBank/DDBJ databases">
        <title>Bacterial isolates from different developmental stages of Nematostella vectensis.</title>
        <authorList>
            <person name="Fraune S."/>
        </authorList>
    </citation>
    <scope>NUCLEOTIDE SEQUENCE</scope>
    <source>
        <strain evidence="6">G21632-S1</strain>
    </source>
</reference>
<keyword evidence="3 5" id="KW-1133">Transmembrane helix</keyword>
<dbReference type="Pfam" id="PF02674">
    <property type="entry name" value="Colicin_V"/>
    <property type="match status" value="1"/>
</dbReference>
<evidence type="ECO:0000256" key="2">
    <source>
        <dbReference type="ARBA" id="ARBA00022692"/>
    </source>
</evidence>
<evidence type="ECO:0000256" key="1">
    <source>
        <dbReference type="ARBA" id="ARBA00004141"/>
    </source>
</evidence>
<dbReference type="PANTHER" id="PTHR36926">
    <property type="entry name" value="COLICIN V PRODUCTION PROTEIN"/>
    <property type="match status" value="1"/>
</dbReference>
<evidence type="ECO:0000256" key="5">
    <source>
        <dbReference type="SAM" id="Phobius"/>
    </source>
</evidence>
<comment type="caution">
    <text evidence="6">The sequence shown here is derived from an EMBL/GenBank/DDBJ whole genome shotgun (WGS) entry which is preliminary data.</text>
</comment>
<dbReference type="PANTHER" id="PTHR36926:SF1">
    <property type="entry name" value="COLICIN V PRODUCTION PROTEIN"/>
    <property type="match status" value="1"/>
</dbReference>
<feature type="transmembrane region" description="Helical" evidence="5">
    <location>
        <begin position="68"/>
        <end position="90"/>
    </location>
</feature>
<sequence length="174" mass="18930">MMDAITAFDAIVVVLLILSTLMAFARGFMRELATLGAFIAALAAAYFANKYLHAAFTRFLPGDTAPWLPSLILFLAFFLLVYVIVAWFGANLSRSIQGVEGIGLLDRVTGAAFGFIRGAVILVFFVFLLRMALDQDRIPEWIRTAQSYSLLESGADYVAESAPELARSPAAAQP</sequence>
<gene>
    <name evidence="6" type="ORF">O4G74_12305</name>
</gene>